<evidence type="ECO:0000313" key="1">
    <source>
        <dbReference type="EMBL" id="GJE90573.1"/>
    </source>
</evidence>
<accession>A0A9P3G788</accession>
<comment type="caution">
    <text evidence="1">The sequence shown here is derived from an EMBL/GenBank/DDBJ whole genome shotgun (WGS) entry which is preliminary data.</text>
</comment>
<reference evidence="1 2" key="1">
    <citation type="submission" date="2021-08" db="EMBL/GenBank/DDBJ databases">
        <title>Draft Genome Sequence of Phanerochaete sordida strain YK-624.</title>
        <authorList>
            <person name="Mori T."/>
            <person name="Dohra H."/>
            <person name="Suzuki T."/>
            <person name="Kawagishi H."/>
            <person name="Hirai H."/>
        </authorList>
    </citation>
    <scope>NUCLEOTIDE SEQUENCE [LARGE SCALE GENOMIC DNA]</scope>
    <source>
        <strain evidence="1 2">YK-624</strain>
    </source>
</reference>
<dbReference type="AlphaFoldDB" id="A0A9P3G788"/>
<name>A0A9P3G788_9APHY</name>
<protein>
    <submittedName>
        <fullName evidence="1">Uncharacterized protein</fullName>
    </submittedName>
</protein>
<organism evidence="1 2">
    <name type="scientific">Phanerochaete sordida</name>
    <dbReference type="NCBI Taxonomy" id="48140"/>
    <lineage>
        <taxon>Eukaryota</taxon>
        <taxon>Fungi</taxon>
        <taxon>Dikarya</taxon>
        <taxon>Basidiomycota</taxon>
        <taxon>Agaricomycotina</taxon>
        <taxon>Agaricomycetes</taxon>
        <taxon>Polyporales</taxon>
        <taxon>Phanerochaetaceae</taxon>
        <taxon>Phanerochaete</taxon>
    </lineage>
</organism>
<gene>
    <name evidence="1" type="ORF">PsYK624_067160</name>
</gene>
<evidence type="ECO:0000313" key="2">
    <source>
        <dbReference type="Proteomes" id="UP000703269"/>
    </source>
</evidence>
<sequence length="81" mass="9521">MIFSSALRWISSAPQKYCLRYVAGRIWYRAYGWHTSRLTCSKMCSHSQLVSQLHRNQTEILPSCRIQLGFSLCICITWDVY</sequence>
<dbReference type="Proteomes" id="UP000703269">
    <property type="component" value="Unassembled WGS sequence"/>
</dbReference>
<proteinExistence type="predicted"/>
<keyword evidence="2" id="KW-1185">Reference proteome</keyword>
<dbReference type="EMBL" id="BPQB01000017">
    <property type="protein sequence ID" value="GJE90573.1"/>
    <property type="molecule type" value="Genomic_DNA"/>
</dbReference>